<dbReference type="Gene3D" id="3.90.280.10">
    <property type="entry name" value="PEBP-like"/>
    <property type="match status" value="1"/>
</dbReference>
<proteinExistence type="predicted"/>
<evidence type="ECO:0000313" key="1">
    <source>
        <dbReference type="EMBL" id="KAF2756590.1"/>
    </source>
</evidence>
<dbReference type="InterPro" id="IPR008914">
    <property type="entry name" value="PEBP"/>
</dbReference>
<dbReference type="PANTHER" id="PTHR11362">
    <property type="entry name" value="PHOSPHATIDYLETHANOLAMINE-BINDING PROTEIN"/>
    <property type="match status" value="1"/>
</dbReference>
<dbReference type="GO" id="GO:0030162">
    <property type="term" value="P:regulation of proteolysis"/>
    <property type="evidence" value="ECO:0007669"/>
    <property type="project" value="TreeGrafter"/>
</dbReference>
<gene>
    <name evidence="1" type="ORF">EJ05DRAFT_69756</name>
</gene>
<protein>
    <submittedName>
        <fullName evidence="1">PEBP-like protein</fullName>
    </submittedName>
</protein>
<dbReference type="SUPFAM" id="SSF49777">
    <property type="entry name" value="PEBP-like"/>
    <property type="match status" value="1"/>
</dbReference>
<dbReference type="GO" id="GO:0030414">
    <property type="term" value="F:peptidase inhibitor activity"/>
    <property type="evidence" value="ECO:0007669"/>
    <property type="project" value="TreeGrafter"/>
</dbReference>
<dbReference type="PANTHER" id="PTHR11362:SF85">
    <property type="entry name" value="INHIBITOR (TFS1), PUTATIVE (AFU_ORTHOLOGUE AFUA_4G08120)-RELATED"/>
    <property type="match status" value="1"/>
</dbReference>
<dbReference type="RefSeq" id="XP_033599041.1">
    <property type="nucleotide sequence ID" value="XM_033749894.1"/>
</dbReference>
<dbReference type="OrthoDB" id="2506647at2759"/>
<dbReference type="InterPro" id="IPR035810">
    <property type="entry name" value="PEBP_euk"/>
</dbReference>
<dbReference type="CDD" id="cd00866">
    <property type="entry name" value="PEBP_euk"/>
    <property type="match status" value="1"/>
</dbReference>
<dbReference type="AlphaFoldDB" id="A0A6A6W3S5"/>
<dbReference type="InterPro" id="IPR036610">
    <property type="entry name" value="PEBP-like_sf"/>
</dbReference>
<dbReference type="GeneID" id="54490948"/>
<reference evidence="1" key="1">
    <citation type="journal article" date="2020" name="Stud. Mycol.">
        <title>101 Dothideomycetes genomes: a test case for predicting lifestyles and emergence of pathogens.</title>
        <authorList>
            <person name="Haridas S."/>
            <person name="Albert R."/>
            <person name="Binder M."/>
            <person name="Bloem J."/>
            <person name="Labutti K."/>
            <person name="Salamov A."/>
            <person name="Andreopoulos B."/>
            <person name="Baker S."/>
            <person name="Barry K."/>
            <person name="Bills G."/>
            <person name="Bluhm B."/>
            <person name="Cannon C."/>
            <person name="Castanera R."/>
            <person name="Culley D."/>
            <person name="Daum C."/>
            <person name="Ezra D."/>
            <person name="Gonzalez J."/>
            <person name="Henrissat B."/>
            <person name="Kuo A."/>
            <person name="Liang C."/>
            <person name="Lipzen A."/>
            <person name="Lutzoni F."/>
            <person name="Magnuson J."/>
            <person name="Mondo S."/>
            <person name="Nolan M."/>
            <person name="Ohm R."/>
            <person name="Pangilinan J."/>
            <person name="Park H.-J."/>
            <person name="Ramirez L."/>
            <person name="Alfaro M."/>
            <person name="Sun H."/>
            <person name="Tritt A."/>
            <person name="Yoshinaga Y."/>
            <person name="Zwiers L.-H."/>
            <person name="Turgeon B."/>
            <person name="Goodwin S."/>
            <person name="Spatafora J."/>
            <person name="Crous P."/>
            <person name="Grigoriev I."/>
        </authorList>
    </citation>
    <scope>NUCLEOTIDE SEQUENCE</scope>
    <source>
        <strain evidence="1">CBS 121739</strain>
    </source>
</reference>
<name>A0A6A6W3S5_9PEZI</name>
<sequence>MSLQSYGLQLLSSLSQAGLVPGSSPLIPDDFVPVAKLTVTYGTKDVFAGKFFRASECKIEPTITIQTDTELESASYTLLLIDPDAPTPDDPKFAYWRHWILTGLSPSKGGATTESKSAVTPYLAPGPKDDSRPHRYLFLLFREPRGYDLTTNDVGGEEFVQRRSFRVADFVKSKGLELVSLDWMLCAGDGWVE</sequence>
<organism evidence="1 2">
    <name type="scientific">Pseudovirgaria hyperparasitica</name>
    <dbReference type="NCBI Taxonomy" id="470096"/>
    <lineage>
        <taxon>Eukaryota</taxon>
        <taxon>Fungi</taxon>
        <taxon>Dikarya</taxon>
        <taxon>Ascomycota</taxon>
        <taxon>Pezizomycotina</taxon>
        <taxon>Dothideomycetes</taxon>
        <taxon>Dothideomycetes incertae sedis</taxon>
        <taxon>Acrospermales</taxon>
        <taxon>Acrospermaceae</taxon>
        <taxon>Pseudovirgaria</taxon>
    </lineage>
</organism>
<dbReference type="EMBL" id="ML996575">
    <property type="protein sequence ID" value="KAF2756590.1"/>
    <property type="molecule type" value="Genomic_DNA"/>
</dbReference>
<keyword evidence="2" id="KW-1185">Reference proteome</keyword>
<dbReference type="GO" id="GO:0005543">
    <property type="term" value="F:phospholipid binding"/>
    <property type="evidence" value="ECO:0007669"/>
    <property type="project" value="TreeGrafter"/>
</dbReference>
<dbReference type="Proteomes" id="UP000799437">
    <property type="component" value="Unassembled WGS sequence"/>
</dbReference>
<dbReference type="Pfam" id="PF01161">
    <property type="entry name" value="PBP"/>
    <property type="match status" value="1"/>
</dbReference>
<accession>A0A6A6W3S5</accession>
<dbReference type="GO" id="GO:0046578">
    <property type="term" value="P:regulation of Ras protein signal transduction"/>
    <property type="evidence" value="ECO:0007669"/>
    <property type="project" value="TreeGrafter"/>
</dbReference>
<evidence type="ECO:0000313" key="2">
    <source>
        <dbReference type="Proteomes" id="UP000799437"/>
    </source>
</evidence>